<name>A0A2K1JCE2_PHYPA</name>
<dbReference type="GO" id="GO:0050661">
    <property type="term" value="F:NADP binding"/>
    <property type="evidence" value="ECO:0007669"/>
    <property type="project" value="InterPro"/>
</dbReference>
<dbReference type="RefSeq" id="XP_024397332.1">
    <property type="nucleotide sequence ID" value="XM_024541564.2"/>
</dbReference>
<evidence type="ECO:0000256" key="3">
    <source>
        <dbReference type="ARBA" id="ARBA00022857"/>
    </source>
</evidence>
<evidence type="ECO:0000313" key="8">
    <source>
        <dbReference type="EnsemblPlants" id="PAC:32927500.CDS.1"/>
    </source>
</evidence>
<evidence type="ECO:0000313" key="9">
    <source>
        <dbReference type="Proteomes" id="UP000006727"/>
    </source>
</evidence>
<dbReference type="Gramene" id="Pp3c15_7710V3.2">
    <property type="protein sequence ID" value="PAC:32927501.CDS.1"/>
    <property type="gene ID" value="Pp3c15_7710"/>
</dbReference>
<sequence>MTAAMALASGFVSVRGGCGNGEDSRHLLKAVELAKRSDGLTAPHPKFGCVVVRGRRVVGTGGLSGLGARPAEVQAVEEAGEYARGATAFLNLEPGDCGGDDAAVAALVRGGLERIVVGMRHPLPHFRGKAIAALQSAGVKVDVAGEDCGIGGAIEAALKACQLANAPLLYRASHNLPMSTLKYAMTLDGKIAASSGHSAWVSSADSRRRVFETRAQCDAVIVGGNTVRSDNPNLTTRQAGGHQPDRIVITRTMNLPREANLWDTSNAHTIVMTEKGANVEFQKHLASRGVEVVQFDLISPRAVMEHCYSRGYLSVLWECGGMLSAPAIQGGVIHKVLAFIAPKVVGGLQAPTPVGELGFVQMTQALKLSDVSFELTGPDMLVTGYLQPLSDISLDSNDELTCISRGDIAELPSKVSVIPFNKPWDRYGALSTLSYHPITIPDFDGKPVLWSSVEHYYQASKFAGMNDQLAVQCKAEILGTESPVEAARIGETLSRQRPDLLRKDWDAVKLQVMRTALQAKFLAYPALKSLLLSTEGSVLVESLQSDSLYVASRNGVGLNVGRLLMDLRAEIQRGPIPDSLQNGHAKTPVNGHAYFLDCHRQQVAST</sequence>
<dbReference type="NCBIfam" id="TIGR00227">
    <property type="entry name" value="ribD_Cterm"/>
    <property type="match status" value="1"/>
</dbReference>
<evidence type="ECO:0000256" key="2">
    <source>
        <dbReference type="ARBA" id="ARBA00013173"/>
    </source>
</evidence>
<dbReference type="InterPro" id="IPR024072">
    <property type="entry name" value="DHFR-like_dom_sf"/>
</dbReference>
<dbReference type="PaxDb" id="3218-PP1S189_43V6.1"/>
<dbReference type="KEGG" id="ppp:112292758"/>
<dbReference type="NCBIfam" id="TIGR02464">
    <property type="entry name" value="ribofla_fusion"/>
    <property type="match status" value="1"/>
</dbReference>
<keyword evidence="5" id="KW-0511">Multifunctional enzyme</keyword>
<comment type="pathway">
    <text evidence="1">Cofactor biosynthesis; riboflavin biosynthesis; 5-amino-6-(D-ribitylamino)uracil from GTP: step 3/4.</text>
</comment>
<keyword evidence="4" id="KW-0560">Oxidoreductase</keyword>
<reference evidence="8" key="3">
    <citation type="submission" date="2020-12" db="UniProtKB">
        <authorList>
            <consortium name="EnsemblPlants"/>
        </authorList>
    </citation>
    <scope>IDENTIFICATION</scope>
</reference>
<evidence type="ECO:0000259" key="6">
    <source>
        <dbReference type="PROSITE" id="PS51747"/>
    </source>
</evidence>
<dbReference type="InterPro" id="IPR050765">
    <property type="entry name" value="Riboflavin_Biosynth_HTPR"/>
</dbReference>
<dbReference type="EC" id="1.1.1.193" evidence="2"/>
<dbReference type="GO" id="GO:0008703">
    <property type="term" value="F:5-amino-6-(5-phosphoribosylamino)uracil reductase activity"/>
    <property type="evidence" value="ECO:0007669"/>
    <property type="project" value="UniProtKB-EC"/>
</dbReference>
<evidence type="ECO:0000256" key="5">
    <source>
        <dbReference type="ARBA" id="ARBA00023268"/>
    </source>
</evidence>
<organism evidence="7">
    <name type="scientific">Physcomitrium patens</name>
    <name type="common">Spreading-leaved earth moss</name>
    <name type="synonym">Physcomitrella patens</name>
    <dbReference type="NCBI Taxonomy" id="3218"/>
    <lineage>
        <taxon>Eukaryota</taxon>
        <taxon>Viridiplantae</taxon>
        <taxon>Streptophyta</taxon>
        <taxon>Embryophyta</taxon>
        <taxon>Bryophyta</taxon>
        <taxon>Bryophytina</taxon>
        <taxon>Bryopsida</taxon>
        <taxon>Funariidae</taxon>
        <taxon>Funariales</taxon>
        <taxon>Funariaceae</taxon>
        <taxon>Physcomitrium</taxon>
    </lineage>
</organism>
<dbReference type="Proteomes" id="UP000006727">
    <property type="component" value="Chromosome 15"/>
</dbReference>
<reference evidence="7 9" key="1">
    <citation type="journal article" date="2008" name="Science">
        <title>The Physcomitrella genome reveals evolutionary insights into the conquest of land by plants.</title>
        <authorList>
            <person name="Rensing S."/>
            <person name="Lang D."/>
            <person name="Zimmer A."/>
            <person name="Terry A."/>
            <person name="Salamov A."/>
            <person name="Shapiro H."/>
            <person name="Nishiyama T."/>
            <person name="Perroud P.-F."/>
            <person name="Lindquist E."/>
            <person name="Kamisugi Y."/>
            <person name="Tanahashi T."/>
            <person name="Sakakibara K."/>
            <person name="Fujita T."/>
            <person name="Oishi K."/>
            <person name="Shin-I T."/>
            <person name="Kuroki Y."/>
            <person name="Toyoda A."/>
            <person name="Suzuki Y."/>
            <person name="Hashimoto A."/>
            <person name="Yamaguchi K."/>
            <person name="Sugano A."/>
            <person name="Kohara Y."/>
            <person name="Fujiyama A."/>
            <person name="Anterola A."/>
            <person name="Aoki S."/>
            <person name="Ashton N."/>
            <person name="Barbazuk W.B."/>
            <person name="Barker E."/>
            <person name="Bennetzen J."/>
            <person name="Bezanilla M."/>
            <person name="Blankenship R."/>
            <person name="Cho S.H."/>
            <person name="Dutcher S."/>
            <person name="Estelle M."/>
            <person name="Fawcett J.A."/>
            <person name="Gundlach H."/>
            <person name="Hanada K."/>
            <person name="Heyl A."/>
            <person name="Hicks K.A."/>
            <person name="Hugh J."/>
            <person name="Lohr M."/>
            <person name="Mayer K."/>
            <person name="Melkozernov A."/>
            <person name="Murata T."/>
            <person name="Nelson D."/>
            <person name="Pils B."/>
            <person name="Prigge M."/>
            <person name="Reiss B."/>
            <person name="Renner T."/>
            <person name="Rombauts S."/>
            <person name="Rushton P."/>
            <person name="Sanderfoot A."/>
            <person name="Schween G."/>
            <person name="Shiu S.-H."/>
            <person name="Stueber K."/>
            <person name="Theodoulou F.L."/>
            <person name="Tu H."/>
            <person name="Van de Peer Y."/>
            <person name="Verrier P.J."/>
            <person name="Waters E."/>
            <person name="Wood A."/>
            <person name="Yang L."/>
            <person name="Cove D."/>
            <person name="Cuming A."/>
            <person name="Hasebe M."/>
            <person name="Lucas S."/>
            <person name="Mishler D.B."/>
            <person name="Reski R."/>
            <person name="Grigoriev I."/>
            <person name="Quatrano R.S."/>
            <person name="Boore J.L."/>
        </authorList>
    </citation>
    <scope>NUCLEOTIDE SEQUENCE [LARGE SCALE GENOMIC DNA]</scope>
    <source>
        <strain evidence="8 9">cv. Gransden 2004</strain>
    </source>
</reference>
<dbReference type="GO" id="GO:0009231">
    <property type="term" value="P:riboflavin biosynthetic process"/>
    <property type="evidence" value="ECO:0007669"/>
    <property type="project" value="UniProtKB-UniPathway"/>
</dbReference>
<dbReference type="AlphaFoldDB" id="A0A2K1JCE2"/>
<dbReference type="Gene3D" id="3.40.430.10">
    <property type="entry name" value="Dihydrofolate Reductase, subunit A"/>
    <property type="match status" value="1"/>
</dbReference>
<dbReference type="InterPro" id="IPR016193">
    <property type="entry name" value="Cytidine_deaminase-like"/>
</dbReference>
<accession>A0A2K1JCE2</accession>
<protein>
    <recommendedName>
        <fullName evidence="2">5-amino-6-(5-phosphoribosylamino)uracil reductase</fullName>
        <ecNumber evidence="2">1.1.1.193</ecNumber>
    </recommendedName>
</protein>
<dbReference type="SUPFAM" id="SSF143990">
    <property type="entry name" value="YbiA-like"/>
    <property type="match status" value="1"/>
</dbReference>
<dbReference type="EnsemblPlants" id="Pp3c15_7710V3.1">
    <property type="protein sequence ID" value="PAC:32927500.CDS.1"/>
    <property type="gene ID" value="Pp3c15_7710"/>
</dbReference>
<dbReference type="InterPro" id="IPR037238">
    <property type="entry name" value="YbiA-like_sf"/>
</dbReference>
<dbReference type="Gramene" id="Pp3c15_7710V3.1">
    <property type="protein sequence ID" value="PAC:32927500.CDS.1"/>
    <property type="gene ID" value="Pp3c15_7710"/>
</dbReference>
<dbReference type="Pfam" id="PF01872">
    <property type="entry name" value="RibD_C"/>
    <property type="match status" value="1"/>
</dbReference>
<proteinExistence type="predicted"/>
<dbReference type="NCBIfam" id="TIGR00326">
    <property type="entry name" value="eubact_ribD"/>
    <property type="match status" value="1"/>
</dbReference>
<dbReference type="PANTHER" id="PTHR38011:SF7">
    <property type="entry name" value="2,5-DIAMINO-6-RIBOSYLAMINO-4(3H)-PYRIMIDINONE 5'-PHOSPHATE REDUCTASE"/>
    <property type="match status" value="1"/>
</dbReference>
<evidence type="ECO:0000313" key="7">
    <source>
        <dbReference type="EMBL" id="PNR39193.1"/>
    </source>
</evidence>
<dbReference type="PROSITE" id="PS51747">
    <property type="entry name" value="CYT_DCMP_DEAMINASES_2"/>
    <property type="match status" value="1"/>
</dbReference>
<dbReference type="GeneID" id="112292758"/>
<dbReference type="InterPro" id="IPR002734">
    <property type="entry name" value="RibDG_C"/>
</dbReference>
<evidence type="ECO:0000256" key="1">
    <source>
        <dbReference type="ARBA" id="ARBA00004910"/>
    </source>
</evidence>
<gene>
    <name evidence="8" type="primary">LOC112292758</name>
    <name evidence="7" type="ORF">PHYPA_019471</name>
</gene>
<dbReference type="SUPFAM" id="SSF53597">
    <property type="entry name" value="Dihydrofolate reductase-like"/>
    <property type="match status" value="1"/>
</dbReference>
<feature type="domain" description="CMP/dCMP-type deaminase" evidence="6">
    <location>
        <begin position="21"/>
        <end position="130"/>
    </location>
</feature>
<evidence type="ECO:0000256" key="4">
    <source>
        <dbReference type="ARBA" id="ARBA00023002"/>
    </source>
</evidence>
<dbReference type="InterPro" id="IPR002125">
    <property type="entry name" value="CMP_dCMP_dom"/>
</dbReference>
<reference evidence="7 9" key="2">
    <citation type="journal article" date="2018" name="Plant J.">
        <title>The Physcomitrella patens chromosome-scale assembly reveals moss genome structure and evolution.</title>
        <authorList>
            <person name="Lang D."/>
            <person name="Ullrich K.K."/>
            <person name="Murat F."/>
            <person name="Fuchs J."/>
            <person name="Jenkins J."/>
            <person name="Haas F.B."/>
            <person name="Piednoel M."/>
            <person name="Gundlach H."/>
            <person name="Van Bel M."/>
            <person name="Meyberg R."/>
            <person name="Vives C."/>
            <person name="Morata J."/>
            <person name="Symeonidi A."/>
            <person name="Hiss M."/>
            <person name="Muchero W."/>
            <person name="Kamisugi Y."/>
            <person name="Saleh O."/>
            <person name="Blanc G."/>
            <person name="Decker E.L."/>
            <person name="van Gessel N."/>
            <person name="Grimwood J."/>
            <person name="Hayes R.D."/>
            <person name="Graham S.W."/>
            <person name="Gunter L.E."/>
            <person name="McDaniel S.F."/>
            <person name="Hoernstein S.N.W."/>
            <person name="Larsson A."/>
            <person name="Li F.W."/>
            <person name="Perroud P.F."/>
            <person name="Phillips J."/>
            <person name="Ranjan P."/>
            <person name="Rokshar D.S."/>
            <person name="Rothfels C.J."/>
            <person name="Schneider L."/>
            <person name="Shu S."/>
            <person name="Stevenson D.W."/>
            <person name="Thummler F."/>
            <person name="Tillich M."/>
            <person name="Villarreal Aguilar J.C."/>
            <person name="Widiez T."/>
            <person name="Wong G.K."/>
            <person name="Wymore A."/>
            <person name="Zhang Y."/>
            <person name="Zimmer A.D."/>
            <person name="Quatrano R.S."/>
            <person name="Mayer K.F.X."/>
            <person name="Goodstein D."/>
            <person name="Casacuberta J.M."/>
            <person name="Vandepoele K."/>
            <person name="Reski R."/>
            <person name="Cuming A.C."/>
            <person name="Tuskan G.A."/>
            <person name="Maumus F."/>
            <person name="Salse J."/>
            <person name="Schmutz J."/>
            <person name="Rensing S.A."/>
        </authorList>
    </citation>
    <scope>NUCLEOTIDE SEQUENCE [LARGE SCALE GENOMIC DNA]</scope>
    <source>
        <strain evidence="8 9">cv. Gransden 2004</strain>
    </source>
</reference>
<dbReference type="Gene3D" id="1.10.357.40">
    <property type="entry name" value="YbiA-like"/>
    <property type="match status" value="1"/>
</dbReference>
<dbReference type="Pfam" id="PF08719">
    <property type="entry name" value="NADAR"/>
    <property type="match status" value="1"/>
</dbReference>
<dbReference type="EMBL" id="ABEU02000015">
    <property type="protein sequence ID" value="PNR39193.1"/>
    <property type="molecule type" value="Genomic_DNA"/>
</dbReference>
<dbReference type="InterPro" id="IPR012816">
    <property type="entry name" value="NADAR"/>
</dbReference>
<dbReference type="SUPFAM" id="SSF53927">
    <property type="entry name" value="Cytidine deaminase-like"/>
    <property type="match status" value="1"/>
</dbReference>
<keyword evidence="9" id="KW-1185">Reference proteome</keyword>
<dbReference type="GO" id="GO:0008835">
    <property type="term" value="F:diaminohydroxyphosphoribosylaminopyrimidine deaminase activity"/>
    <property type="evidence" value="ECO:0000318"/>
    <property type="project" value="GO_Central"/>
</dbReference>
<dbReference type="PANTHER" id="PTHR38011">
    <property type="entry name" value="DIHYDROFOLATE REDUCTASE FAMILY PROTEIN (AFU_ORTHOLOGUE AFUA_8G06820)"/>
    <property type="match status" value="1"/>
</dbReference>
<dbReference type="FunCoup" id="A0A2K1JCE2">
    <property type="interactions" value="481"/>
</dbReference>
<keyword evidence="3" id="KW-0521">NADP</keyword>
<dbReference type="CDD" id="cd15457">
    <property type="entry name" value="NADAR"/>
    <property type="match status" value="1"/>
</dbReference>
<dbReference type="InterPro" id="IPR004794">
    <property type="entry name" value="Eubact_RibD"/>
</dbReference>
<dbReference type="Gene3D" id="3.40.140.10">
    <property type="entry name" value="Cytidine Deaminase, domain 2"/>
    <property type="match status" value="1"/>
</dbReference>
<dbReference type="OrthoDB" id="206452at2759"/>
<dbReference type="STRING" id="3218.A0A2K1JCE2"/>
<dbReference type="UniPathway" id="UPA00275">
    <property type="reaction ID" value="UER00402"/>
</dbReference>
<dbReference type="InterPro" id="IPR011549">
    <property type="entry name" value="RibD_C"/>
</dbReference>
<dbReference type="EnsemblPlants" id="Pp3c15_7710V3.2">
    <property type="protein sequence ID" value="PAC:32927501.CDS.1"/>
    <property type="gene ID" value="Pp3c15_7710"/>
</dbReference>